<evidence type="ECO:0000313" key="4">
    <source>
        <dbReference type="Proteomes" id="UP001189225"/>
    </source>
</evidence>
<dbReference type="PROSITE" id="PS51257">
    <property type="entry name" value="PROKAR_LIPOPROTEIN"/>
    <property type="match status" value="1"/>
</dbReference>
<dbReference type="PROSITE" id="PS51318">
    <property type="entry name" value="TAT"/>
    <property type="match status" value="1"/>
</dbReference>
<dbReference type="PANTHER" id="PTHR35563:SF2">
    <property type="entry name" value="BARREL METAL-DEPENDENT HYDROLASE, PUTATIVE (AFU_ORTHOLOGUE AFUA_1G16240)-RELATED"/>
    <property type="match status" value="1"/>
</dbReference>
<feature type="signal peptide" evidence="1">
    <location>
        <begin position="1"/>
        <end position="21"/>
    </location>
</feature>
<dbReference type="EC" id="3.1.1.92" evidence="3"/>
<dbReference type="SUPFAM" id="SSF51556">
    <property type="entry name" value="Metallo-dependent hydrolases"/>
    <property type="match status" value="1"/>
</dbReference>
<feature type="domain" description="Amidohydrolase-related" evidence="2">
    <location>
        <begin position="42"/>
        <end position="305"/>
    </location>
</feature>
<dbReference type="InterPro" id="IPR032466">
    <property type="entry name" value="Metal_Hydrolase"/>
</dbReference>
<keyword evidence="3" id="KW-0378">Hydrolase</keyword>
<protein>
    <submittedName>
        <fullName evidence="3">4-sulfomuconolactone hydrolase</fullName>
        <ecNumber evidence="3">3.1.1.92</ecNumber>
    </submittedName>
</protein>
<evidence type="ECO:0000313" key="3">
    <source>
        <dbReference type="EMBL" id="CAJ0737512.1"/>
    </source>
</evidence>
<gene>
    <name evidence="3" type="ORF">R16034_00748</name>
</gene>
<dbReference type="EMBL" id="CATWHI010000001">
    <property type="protein sequence ID" value="CAJ0737512.1"/>
    <property type="molecule type" value="Genomic_DNA"/>
</dbReference>
<dbReference type="PANTHER" id="PTHR35563">
    <property type="entry name" value="BARREL METAL-DEPENDENT HYDROLASE, PUTATIVE (AFU_ORTHOLOGUE AFUA_1G16240)-RELATED"/>
    <property type="match status" value="1"/>
</dbReference>
<proteinExistence type="predicted"/>
<comment type="caution">
    <text evidence="3">The sequence shown here is derived from an EMBL/GenBank/DDBJ whole genome shotgun (WGS) entry which is preliminary data.</text>
</comment>
<dbReference type="AlphaFoldDB" id="A0AB72WXI8"/>
<accession>A0AB72WXI8</accession>
<dbReference type="InterPro" id="IPR006680">
    <property type="entry name" value="Amidohydro-rel"/>
</dbReference>
<dbReference type="GO" id="GO:0102998">
    <property type="term" value="F:4-sulfomuconolactone hydrolase activity"/>
    <property type="evidence" value="ECO:0007669"/>
    <property type="project" value="UniProtKB-EC"/>
</dbReference>
<dbReference type="RefSeq" id="WP_316898634.1">
    <property type="nucleotide sequence ID" value="NZ_CATWHI010000001.1"/>
</dbReference>
<feature type="chain" id="PRO_5044497114" evidence="1">
    <location>
        <begin position="22"/>
        <end position="306"/>
    </location>
</feature>
<evidence type="ECO:0000259" key="2">
    <source>
        <dbReference type="Pfam" id="PF04909"/>
    </source>
</evidence>
<organism evidence="3 4">
    <name type="scientific">Ralstonia edaphi</name>
    <dbReference type="NCBI Taxonomy" id="3058599"/>
    <lineage>
        <taxon>Bacteria</taxon>
        <taxon>Pseudomonadati</taxon>
        <taxon>Pseudomonadota</taxon>
        <taxon>Betaproteobacteria</taxon>
        <taxon>Burkholderiales</taxon>
        <taxon>Burkholderiaceae</taxon>
        <taxon>Ralstonia</taxon>
    </lineage>
</organism>
<name>A0AB72WXI8_9RALS</name>
<dbReference type="InterPro" id="IPR052358">
    <property type="entry name" value="Aro_Compnd_Degr_Hydrolases"/>
</dbReference>
<reference evidence="3 4" key="1">
    <citation type="submission" date="2023-07" db="EMBL/GenBank/DDBJ databases">
        <authorList>
            <person name="Peeters C."/>
        </authorList>
    </citation>
    <scope>NUCLEOTIDE SEQUENCE [LARGE SCALE GENOMIC DNA]</scope>
    <source>
        <strain evidence="3 4">R-16034</strain>
    </source>
</reference>
<evidence type="ECO:0000256" key="1">
    <source>
        <dbReference type="SAM" id="SignalP"/>
    </source>
</evidence>
<dbReference type="Pfam" id="PF04909">
    <property type="entry name" value="Amidohydro_2"/>
    <property type="match status" value="1"/>
</dbReference>
<dbReference type="Gene3D" id="3.20.20.140">
    <property type="entry name" value="Metal-dependent hydrolases"/>
    <property type="match status" value="1"/>
</dbReference>
<keyword evidence="4" id="KW-1185">Reference proteome</keyword>
<sequence>MPTRRAFNTGLLAMLGSTALAGCAATGNSDATRGAPARITAIDTHAHVFERGLPLANARRYAPTYDAPLPAYLAQLDAHGVSHGVLIQPSFLGVDNSYLLAALKQAPQRLRGVAVIDPAAPETLLTQMNAEGIVGIRLNLIGAADPQLKSPVWQAALARLHALGWHVELHVEARRLPALLQPLLEAQVNVVVDHFGRPDPALGVDDPGFAALLAAGRSRRVWVKISGAYRNGANGRGEAIAQAAMPRLKDALGLDRLVWGSDWPHTQFESQINYDKMWAFAGVLLPSAADRKQVLVDTPAQLFRFV</sequence>
<dbReference type="InterPro" id="IPR006311">
    <property type="entry name" value="TAT_signal"/>
</dbReference>
<keyword evidence="1" id="KW-0732">Signal</keyword>
<dbReference type="Proteomes" id="UP001189225">
    <property type="component" value="Unassembled WGS sequence"/>
</dbReference>